<comment type="similarity">
    <text evidence="7">Belongs to the TonB-dependent receptor family.</text>
</comment>
<dbReference type="EMBL" id="JBEXAC010000001">
    <property type="protein sequence ID" value="MET6997601.1"/>
    <property type="molecule type" value="Genomic_DNA"/>
</dbReference>
<dbReference type="PROSITE" id="PS52016">
    <property type="entry name" value="TONB_DEPENDENT_REC_3"/>
    <property type="match status" value="1"/>
</dbReference>
<dbReference type="SMART" id="SM00965">
    <property type="entry name" value="STN"/>
    <property type="match status" value="1"/>
</dbReference>
<name>A0ABV2T3I0_9BACT</name>
<dbReference type="RefSeq" id="WP_354660236.1">
    <property type="nucleotide sequence ID" value="NZ_JBEXAC010000001.1"/>
</dbReference>
<keyword evidence="5 7" id="KW-0472">Membrane</keyword>
<protein>
    <submittedName>
        <fullName evidence="9">TonB-dependent receptor</fullName>
    </submittedName>
</protein>
<dbReference type="Pfam" id="PF13715">
    <property type="entry name" value="CarbopepD_reg_2"/>
    <property type="match status" value="1"/>
</dbReference>
<feature type="domain" description="Secretin/TonB short N-terminal" evidence="8">
    <location>
        <begin position="46"/>
        <end position="97"/>
    </location>
</feature>
<dbReference type="InterPro" id="IPR012910">
    <property type="entry name" value="Plug_dom"/>
</dbReference>
<dbReference type="Proteomes" id="UP001549749">
    <property type="component" value="Unassembled WGS sequence"/>
</dbReference>
<dbReference type="Pfam" id="PF07660">
    <property type="entry name" value="STN"/>
    <property type="match status" value="1"/>
</dbReference>
<dbReference type="PROSITE" id="PS00018">
    <property type="entry name" value="EF_HAND_1"/>
    <property type="match status" value="1"/>
</dbReference>
<keyword evidence="10" id="KW-1185">Reference proteome</keyword>
<keyword evidence="6 7" id="KW-0998">Cell outer membrane</keyword>
<keyword evidence="2 7" id="KW-0813">Transport</keyword>
<accession>A0ABV2T3I0</accession>
<keyword evidence="9" id="KW-0675">Receptor</keyword>
<dbReference type="Gene3D" id="2.60.40.1120">
    <property type="entry name" value="Carboxypeptidase-like, regulatory domain"/>
    <property type="match status" value="1"/>
</dbReference>
<dbReference type="InterPro" id="IPR018247">
    <property type="entry name" value="EF_Hand_1_Ca_BS"/>
</dbReference>
<comment type="subcellular location">
    <subcellularLocation>
        <location evidence="1 7">Cell outer membrane</location>
        <topology evidence="1 7">Multi-pass membrane protein</topology>
    </subcellularLocation>
</comment>
<evidence type="ECO:0000256" key="1">
    <source>
        <dbReference type="ARBA" id="ARBA00004571"/>
    </source>
</evidence>
<evidence type="ECO:0000313" key="10">
    <source>
        <dbReference type="Proteomes" id="UP001549749"/>
    </source>
</evidence>
<dbReference type="Pfam" id="PF07715">
    <property type="entry name" value="Plug"/>
    <property type="match status" value="1"/>
</dbReference>
<dbReference type="SUPFAM" id="SSF56935">
    <property type="entry name" value="Porins"/>
    <property type="match status" value="1"/>
</dbReference>
<reference evidence="9 10" key="1">
    <citation type="submission" date="2024-06" db="EMBL/GenBank/DDBJ databases">
        <title>Chitinophaga defluvii sp. nov., isolated from municipal sewage.</title>
        <authorList>
            <person name="Zhang L."/>
        </authorList>
    </citation>
    <scope>NUCLEOTIDE SEQUENCE [LARGE SCALE GENOMIC DNA]</scope>
    <source>
        <strain evidence="9 10">H8</strain>
    </source>
</reference>
<dbReference type="SUPFAM" id="SSF49464">
    <property type="entry name" value="Carboxypeptidase regulatory domain-like"/>
    <property type="match status" value="1"/>
</dbReference>
<dbReference type="NCBIfam" id="TIGR04057">
    <property type="entry name" value="SusC_RagA_signa"/>
    <property type="match status" value="1"/>
</dbReference>
<sequence>MKIISILLLGSCLQVSAKVYPQKITLSEKKAPLEKIFREIRLQSGYLFFYDPDVIKKTVPIDIHVKKAALEEVLDICFKNQALEYTISNKIIIVNPKVVKHGSMIPSLPPPVDIKGRVTDAAGNPLPGATIKLKGKDLGVSADVNGNFSLQLPDNNGVLIVSYIGFQTKEVSVNTTGFLAVVLVREETKIGDIVVIGYGTKKRSDLTGSLAYVSSKDFENQPVTRLDQALQGRVAGIQVLSNSGSPGGDVRIRIRGANSLTGDNSPLYVVDGFVGADFNNINTEDIASIVVLKDASSTAIYGSRGANGVIIITTKAGRAGKMQINFMTRFSTSKVIDYYKTMNAADFAEVVNARDLALNPPGKPYTPRFTDAQIQAFREKGGTNWQDEIFRSGIGKEYQLGFSGGSDKTTYLINGNYLSQDGIIRNSDFKRYAIRANIASQITDKFSLRFNFTGTRRENHNTSGTGARGSSLGQALAWAPTTPVYNAAGQYTIKDPTSSIFENPVAINEQSDNRNERTNVNLIGGVRYEFMPELSLDIQAGINYTNDQYKGFAGPAISGNKPTASRNSGENILLQNTNNLTYKKVFNNDHSLEVTGVFETQQFQGTGFNVSVSGLTYPDQSYNNIALSASSQVSSGYSKWSLLSLLGRANYAFKDKYFLSASVRRDGSSKFQGKNKYSIFPSAAIAWKLSEEPFLKNMPLFQQLKLRGSWGLTGNQGINPYGTLSAYTSNLDEAGTVFNGASGAIVAGIALGNPGNPNLKWETTAQLNAGLDATFLQGAISFTADYFIKKTRDLLLNQPVPGYLGGNSVLSNVGNMENRGWEFSLGIDAFTQRNFNWSSAFNISFINNKLISLGENRKEILVNQFILRPGEPIGSFYGYKYLGTYKPKDVEEAAKYNVKPGDARYEDSNQDGVINNKDYQIIGRALPKTALGWNNTFTYKQFALNIFIQGLFGLDKLNYSYAFGMLGSTDAKEIIFSDIKNRYIPGVNETSDIPAFSSAQGNTYSQSSRFIEKADFVRLKNVSLSYDVKKAALWNLASLRIFISAANLLTFTKYKGIDPEVNSNRAEGLNWSGYVSDTEQGVDQGAYPNSKTYTVGLNLTF</sequence>
<proteinExistence type="inferred from homology"/>
<evidence type="ECO:0000256" key="2">
    <source>
        <dbReference type="ARBA" id="ARBA00022448"/>
    </source>
</evidence>
<evidence type="ECO:0000256" key="3">
    <source>
        <dbReference type="ARBA" id="ARBA00022452"/>
    </source>
</evidence>
<dbReference type="InterPro" id="IPR008969">
    <property type="entry name" value="CarboxyPept-like_regulatory"/>
</dbReference>
<dbReference type="InterPro" id="IPR036942">
    <property type="entry name" value="Beta-barrel_TonB_sf"/>
</dbReference>
<keyword evidence="4 7" id="KW-0812">Transmembrane</keyword>
<evidence type="ECO:0000256" key="5">
    <source>
        <dbReference type="ARBA" id="ARBA00023136"/>
    </source>
</evidence>
<dbReference type="InterPro" id="IPR039426">
    <property type="entry name" value="TonB-dep_rcpt-like"/>
</dbReference>
<organism evidence="9 10">
    <name type="scientific">Chitinophaga defluvii</name>
    <dbReference type="NCBI Taxonomy" id="3163343"/>
    <lineage>
        <taxon>Bacteria</taxon>
        <taxon>Pseudomonadati</taxon>
        <taxon>Bacteroidota</taxon>
        <taxon>Chitinophagia</taxon>
        <taxon>Chitinophagales</taxon>
        <taxon>Chitinophagaceae</taxon>
        <taxon>Chitinophaga</taxon>
    </lineage>
</organism>
<dbReference type="InterPro" id="IPR011662">
    <property type="entry name" value="Secretin/TonB_short_N"/>
</dbReference>
<evidence type="ECO:0000259" key="8">
    <source>
        <dbReference type="SMART" id="SM00965"/>
    </source>
</evidence>
<dbReference type="InterPro" id="IPR023996">
    <property type="entry name" value="TonB-dep_OMP_SusC/RagA"/>
</dbReference>
<dbReference type="Gene3D" id="2.40.170.20">
    <property type="entry name" value="TonB-dependent receptor, beta-barrel domain"/>
    <property type="match status" value="1"/>
</dbReference>
<dbReference type="Gene3D" id="2.170.130.10">
    <property type="entry name" value="TonB-dependent receptor, plug domain"/>
    <property type="match status" value="1"/>
</dbReference>
<comment type="caution">
    <text evidence="9">The sequence shown here is derived from an EMBL/GenBank/DDBJ whole genome shotgun (WGS) entry which is preliminary data.</text>
</comment>
<evidence type="ECO:0000256" key="4">
    <source>
        <dbReference type="ARBA" id="ARBA00022692"/>
    </source>
</evidence>
<gene>
    <name evidence="9" type="ORF">ABR189_09490</name>
</gene>
<dbReference type="NCBIfam" id="TIGR04056">
    <property type="entry name" value="OMP_RagA_SusC"/>
    <property type="match status" value="1"/>
</dbReference>
<keyword evidence="3 7" id="KW-1134">Transmembrane beta strand</keyword>
<evidence type="ECO:0000313" key="9">
    <source>
        <dbReference type="EMBL" id="MET6997601.1"/>
    </source>
</evidence>
<dbReference type="InterPro" id="IPR037066">
    <property type="entry name" value="Plug_dom_sf"/>
</dbReference>
<evidence type="ECO:0000256" key="7">
    <source>
        <dbReference type="PROSITE-ProRule" id="PRU01360"/>
    </source>
</evidence>
<evidence type="ECO:0000256" key="6">
    <source>
        <dbReference type="ARBA" id="ARBA00023237"/>
    </source>
</evidence>
<dbReference type="InterPro" id="IPR023997">
    <property type="entry name" value="TonB-dep_OMP_SusC/RagA_CS"/>
</dbReference>